<dbReference type="KEGG" id="naj:B1756_09815"/>
<feature type="transmembrane region" description="Helical" evidence="2">
    <location>
        <begin position="208"/>
        <end position="235"/>
    </location>
</feature>
<dbReference type="RefSeq" id="WP_086888372.1">
    <property type="nucleotide sequence ID" value="NZ_CP019893.1"/>
</dbReference>
<organism evidence="3 4">
    <name type="scientific">Natrarchaeobaculum aegyptiacum</name>
    <dbReference type="NCBI Taxonomy" id="745377"/>
    <lineage>
        <taxon>Archaea</taxon>
        <taxon>Methanobacteriati</taxon>
        <taxon>Methanobacteriota</taxon>
        <taxon>Stenosarchaea group</taxon>
        <taxon>Halobacteria</taxon>
        <taxon>Halobacteriales</taxon>
        <taxon>Natrialbaceae</taxon>
        <taxon>Natrarchaeobaculum</taxon>
    </lineage>
</organism>
<evidence type="ECO:0000256" key="2">
    <source>
        <dbReference type="SAM" id="Phobius"/>
    </source>
</evidence>
<accession>A0A2Z2HY75</accession>
<evidence type="ECO:0000313" key="4">
    <source>
        <dbReference type="Proteomes" id="UP000250088"/>
    </source>
</evidence>
<dbReference type="EMBL" id="CP019893">
    <property type="protein sequence ID" value="ARS89994.1"/>
    <property type="molecule type" value="Genomic_DNA"/>
</dbReference>
<gene>
    <name evidence="3" type="ORF">B1756_09815</name>
</gene>
<dbReference type="Proteomes" id="UP000250088">
    <property type="component" value="Chromosome"/>
</dbReference>
<feature type="region of interest" description="Disordered" evidence="1">
    <location>
        <begin position="299"/>
        <end position="327"/>
    </location>
</feature>
<keyword evidence="4" id="KW-1185">Reference proteome</keyword>
<reference evidence="4" key="1">
    <citation type="submission" date="2017-02" db="EMBL/GenBank/DDBJ databases">
        <title>Natronthermophilus aegyptiacus gen. nov.,sp. nov., an aerobic, extremely halophilic alkalithermophilic archaeon isolated from the athalassohaline Wadi An Natrun, Egypt.</title>
        <authorList>
            <person name="Zhao B."/>
        </authorList>
    </citation>
    <scope>NUCLEOTIDE SEQUENCE [LARGE SCALE GENOMIC DNA]</scope>
    <source>
        <strain evidence="4">JW/NM-HA 15</strain>
    </source>
</reference>
<feature type="transmembrane region" description="Helical" evidence="2">
    <location>
        <begin position="51"/>
        <end position="73"/>
    </location>
</feature>
<keyword evidence="2" id="KW-0472">Membrane</keyword>
<sequence>MVLHFGKATGIFLKTLPWVALRFVVGAAFALLAVLWFGIILWLVFGSIGVSGLVGVVVLLVATVVFGGLVTLLRRYVLYLVTAGHVAVIAHAVDTGEVPDNQLQFGKQQVTDRFVEASALFAVDQVIKTVIKQFNQAVASIGRMADFVPALKQLVAIVTQAIGLAASYIDQAILAHMFLHDEKGTWTAARDGLVLYGKTWKPVLGSTLLIVVGLQGTALLFAGGLALASGVLGGFGTVLETAVWLVVGGIVAVGYFGVLSPWIKTVVITTYLVEAEGKTPDSDTMDYIADRSSEFADVVRKAEAEDDPSPGRVDERHDEEPTVGTPG</sequence>
<keyword evidence="2" id="KW-0812">Transmembrane</keyword>
<name>A0A2Z2HY75_9EURY</name>
<keyword evidence="2" id="KW-1133">Transmembrane helix</keyword>
<protein>
    <submittedName>
        <fullName evidence="3">Uncharacterized protein</fullName>
    </submittedName>
</protein>
<dbReference type="GeneID" id="32894376"/>
<proteinExistence type="predicted"/>
<feature type="transmembrane region" description="Helical" evidence="2">
    <location>
        <begin position="21"/>
        <end position="45"/>
    </location>
</feature>
<dbReference type="OrthoDB" id="204636at2157"/>
<evidence type="ECO:0000313" key="3">
    <source>
        <dbReference type="EMBL" id="ARS89994.1"/>
    </source>
</evidence>
<feature type="transmembrane region" description="Helical" evidence="2">
    <location>
        <begin position="241"/>
        <end position="263"/>
    </location>
</feature>
<evidence type="ECO:0000256" key="1">
    <source>
        <dbReference type="SAM" id="MobiDB-lite"/>
    </source>
</evidence>
<dbReference type="AlphaFoldDB" id="A0A2Z2HY75"/>